<dbReference type="InterPro" id="IPR005793">
    <property type="entry name" value="Formyl_trans_C"/>
</dbReference>
<dbReference type="Pfam" id="PF02911">
    <property type="entry name" value="Formyl_trans_C"/>
    <property type="match status" value="1"/>
</dbReference>
<comment type="catalytic activity">
    <reaction evidence="7 8">
        <text>L-methionyl-tRNA(fMet) + (6R)-10-formyltetrahydrofolate = N-formyl-L-methionyl-tRNA(fMet) + (6S)-5,6,7,8-tetrahydrofolate + H(+)</text>
        <dbReference type="Rhea" id="RHEA:24380"/>
        <dbReference type="Rhea" id="RHEA-COMP:9952"/>
        <dbReference type="Rhea" id="RHEA-COMP:9953"/>
        <dbReference type="ChEBI" id="CHEBI:15378"/>
        <dbReference type="ChEBI" id="CHEBI:57453"/>
        <dbReference type="ChEBI" id="CHEBI:78530"/>
        <dbReference type="ChEBI" id="CHEBI:78844"/>
        <dbReference type="ChEBI" id="CHEBI:195366"/>
        <dbReference type="EC" id="2.1.2.9"/>
    </reaction>
</comment>
<comment type="caution">
    <text evidence="11">The sequence shown here is derived from an EMBL/GenBank/DDBJ whole genome shotgun (WGS) entry which is preliminary data.</text>
</comment>
<evidence type="ECO:0000313" key="11">
    <source>
        <dbReference type="EMBL" id="MFC4617293.1"/>
    </source>
</evidence>
<dbReference type="Gene3D" id="3.10.25.10">
    <property type="entry name" value="Formyl transferase, C-terminal domain"/>
    <property type="match status" value="1"/>
</dbReference>
<evidence type="ECO:0000259" key="10">
    <source>
        <dbReference type="Pfam" id="PF02911"/>
    </source>
</evidence>
<comment type="function">
    <text evidence="1 8">Attaches a formyl group to the free amino group of methionyl-tRNA(fMet). The formyl group appears to play a dual role in the initiator identity of N-formylmethionyl-tRNA by promoting its recognition by IF2 and preventing the misappropriation of this tRNA by the elongation apparatus.</text>
</comment>
<evidence type="ECO:0000313" key="12">
    <source>
        <dbReference type="Proteomes" id="UP001596022"/>
    </source>
</evidence>
<evidence type="ECO:0000256" key="4">
    <source>
        <dbReference type="ARBA" id="ARBA00016014"/>
    </source>
</evidence>
<dbReference type="CDD" id="cd08646">
    <property type="entry name" value="FMT_core_Met-tRNA-FMT_N"/>
    <property type="match status" value="1"/>
</dbReference>
<evidence type="ECO:0000256" key="3">
    <source>
        <dbReference type="ARBA" id="ARBA00012261"/>
    </source>
</evidence>
<evidence type="ECO:0000256" key="8">
    <source>
        <dbReference type="HAMAP-Rule" id="MF_00182"/>
    </source>
</evidence>
<accession>A0ABV9GHA8</accession>
<dbReference type="PROSITE" id="PS00373">
    <property type="entry name" value="GART"/>
    <property type="match status" value="1"/>
</dbReference>
<dbReference type="SUPFAM" id="SSF53328">
    <property type="entry name" value="Formyltransferase"/>
    <property type="match status" value="1"/>
</dbReference>
<keyword evidence="5 8" id="KW-0808">Transferase</keyword>
<dbReference type="Proteomes" id="UP001596022">
    <property type="component" value="Unassembled WGS sequence"/>
</dbReference>
<dbReference type="InterPro" id="IPR002376">
    <property type="entry name" value="Formyl_transf_N"/>
</dbReference>
<keyword evidence="12" id="KW-1185">Reference proteome</keyword>
<feature type="domain" description="Formyl transferase N-terminal" evidence="9">
    <location>
        <begin position="2"/>
        <end position="179"/>
    </location>
</feature>
<feature type="binding site" evidence="8">
    <location>
        <begin position="109"/>
        <end position="112"/>
    </location>
    <ligand>
        <name>(6S)-5,6,7,8-tetrahydrofolate</name>
        <dbReference type="ChEBI" id="CHEBI:57453"/>
    </ligand>
</feature>
<dbReference type="NCBIfam" id="TIGR00460">
    <property type="entry name" value="fmt"/>
    <property type="match status" value="1"/>
</dbReference>
<sequence>MNVLFMGTPDFAVPVLKQLIDDGYQIAAVITQPDRPKGRKRVLTPPPVKVLAEQIGLPVLQPNKIRSGAAVSEALGYKPDLIVTCAYGQILPEALLNAPQYGAINVHASLLPEYRGAAPIQQAIMDGKSETGVTIMYMVKALDAGDIISQVKVPIDRTDNAGTLHDKLSVAGAKLLSKTLPDLIAGKITPIPQDETQATYVSTLKREDEQIDWDKPGEAVFNHIRALAPVPGAFTLYNGQVLKIFDVEQRVGTDSEGRPGTILAVDAESFYVKTGDHVAIKVNSCQPAGKKRLRTSDFLRGTAIKEGDVLGG</sequence>
<protein>
    <recommendedName>
        <fullName evidence="4 8">Methionyl-tRNA formyltransferase</fullName>
        <ecNumber evidence="3 8">2.1.2.9</ecNumber>
    </recommendedName>
</protein>
<dbReference type="HAMAP" id="MF_00182">
    <property type="entry name" value="Formyl_trans"/>
    <property type="match status" value="1"/>
</dbReference>
<dbReference type="InterPro" id="IPR037022">
    <property type="entry name" value="Formyl_trans_C_sf"/>
</dbReference>
<organism evidence="11 12">
    <name type="scientific">Camelliibacillus cellulosilyticus</name>
    <dbReference type="NCBI Taxonomy" id="2174486"/>
    <lineage>
        <taxon>Bacteria</taxon>
        <taxon>Bacillati</taxon>
        <taxon>Bacillota</taxon>
        <taxon>Bacilli</taxon>
        <taxon>Bacillales</taxon>
        <taxon>Sporolactobacillaceae</taxon>
        <taxon>Camelliibacillus</taxon>
    </lineage>
</organism>
<dbReference type="InterPro" id="IPR036477">
    <property type="entry name" value="Formyl_transf_N_sf"/>
</dbReference>
<name>A0ABV9GHA8_9BACL</name>
<dbReference type="InterPro" id="IPR005794">
    <property type="entry name" value="Fmt"/>
</dbReference>
<dbReference type="InterPro" id="IPR044135">
    <property type="entry name" value="Met-tRNA-FMT_C"/>
</dbReference>
<dbReference type="EC" id="2.1.2.9" evidence="3 8"/>
<evidence type="ECO:0000256" key="6">
    <source>
        <dbReference type="ARBA" id="ARBA00022917"/>
    </source>
</evidence>
<evidence type="ECO:0000256" key="5">
    <source>
        <dbReference type="ARBA" id="ARBA00022679"/>
    </source>
</evidence>
<dbReference type="PANTHER" id="PTHR11138:SF5">
    <property type="entry name" value="METHIONYL-TRNA FORMYLTRANSFERASE, MITOCHONDRIAL"/>
    <property type="match status" value="1"/>
</dbReference>
<dbReference type="CDD" id="cd08704">
    <property type="entry name" value="Met_tRNA_FMT_C"/>
    <property type="match status" value="1"/>
</dbReference>
<dbReference type="EMBL" id="JBHSFW010000001">
    <property type="protein sequence ID" value="MFC4617293.1"/>
    <property type="molecule type" value="Genomic_DNA"/>
</dbReference>
<dbReference type="Pfam" id="PF00551">
    <property type="entry name" value="Formyl_trans_N"/>
    <property type="match status" value="1"/>
</dbReference>
<feature type="domain" description="Formyl transferase C-terminal" evidence="10">
    <location>
        <begin position="204"/>
        <end position="301"/>
    </location>
</feature>
<gene>
    <name evidence="8 11" type="primary">fmt</name>
    <name evidence="11" type="ORF">ACFO4N_00960</name>
</gene>
<evidence type="ECO:0000256" key="7">
    <source>
        <dbReference type="ARBA" id="ARBA00048558"/>
    </source>
</evidence>
<dbReference type="InterPro" id="IPR001555">
    <property type="entry name" value="GART_AS"/>
</dbReference>
<evidence type="ECO:0000256" key="2">
    <source>
        <dbReference type="ARBA" id="ARBA00010699"/>
    </source>
</evidence>
<dbReference type="SUPFAM" id="SSF50486">
    <property type="entry name" value="FMT C-terminal domain-like"/>
    <property type="match status" value="1"/>
</dbReference>
<keyword evidence="6 8" id="KW-0648">Protein biosynthesis</keyword>
<dbReference type="PANTHER" id="PTHR11138">
    <property type="entry name" value="METHIONYL-TRNA FORMYLTRANSFERASE"/>
    <property type="match status" value="1"/>
</dbReference>
<dbReference type="Gene3D" id="3.40.50.170">
    <property type="entry name" value="Formyl transferase, N-terminal domain"/>
    <property type="match status" value="1"/>
</dbReference>
<proteinExistence type="inferred from homology"/>
<evidence type="ECO:0000259" key="9">
    <source>
        <dbReference type="Pfam" id="PF00551"/>
    </source>
</evidence>
<dbReference type="GO" id="GO:0004479">
    <property type="term" value="F:methionyl-tRNA formyltransferase activity"/>
    <property type="evidence" value="ECO:0007669"/>
    <property type="project" value="UniProtKB-EC"/>
</dbReference>
<evidence type="ECO:0000256" key="1">
    <source>
        <dbReference type="ARBA" id="ARBA00002606"/>
    </source>
</evidence>
<dbReference type="InterPro" id="IPR011034">
    <property type="entry name" value="Formyl_transferase-like_C_sf"/>
</dbReference>
<dbReference type="InterPro" id="IPR041711">
    <property type="entry name" value="Met-tRNA-FMT_N"/>
</dbReference>
<dbReference type="RefSeq" id="WP_376844347.1">
    <property type="nucleotide sequence ID" value="NZ_JBHSFW010000001.1"/>
</dbReference>
<comment type="similarity">
    <text evidence="2 8">Belongs to the Fmt family.</text>
</comment>
<reference evidence="12" key="1">
    <citation type="journal article" date="2019" name="Int. J. Syst. Evol. Microbiol.">
        <title>The Global Catalogue of Microorganisms (GCM) 10K type strain sequencing project: providing services to taxonomists for standard genome sequencing and annotation.</title>
        <authorList>
            <consortium name="The Broad Institute Genomics Platform"/>
            <consortium name="The Broad Institute Genome Sequencing Center for Infectious Disease"/>
            <person name="Wu L."/>
            <person name="Ma J."/>
        </authorList>
    </citation>
    <scope>NUCLEOTIDE SEQUENCE [LARGE SCALE GENOMIC DNA]</scope>
    <source>
        <strain evidence="12">CGMCC 1.16306</strain>
    </source>
</reference>